<dbReference type="InterPro" id="IPR001242">
    <property type="entry name" value="Condensation_dom"/>
</dbReference>
<dbReference type="GO" id="GO:0044550">
    <property type="term" value="P:secondary metabolite biosynthetic process"/>
    <property type="evidence" value="ECO:0007669"/>
    <property type="project" value="TreeGrafter"/>
</dbReference>
<evidence type="ECO:0000313" key="2">
    <source>
        <dbReference type="EMBL" id="MBO1265665.1"/>
    </source>
</evidence>
<dbReference type="GO" id="GO:0008610">
    <property type="term" value="P:lipid biosynthetic process"/>
    <property type="evidence" value="ECO:0007669"/>
    <property type="project" value="UniProtKB-ARBA"/>
</dbReference>
<comment type="caution">
    <text evidence="2">The sequence shown here is derived from an EMBL/GenBank/DDBJ whole genome shotgun (WGS) entry which is preliminary data.</text>
</comment>
<dbReference type="Proteomes" id="UP000664218">
    <property type="component" value="Unassembled WGS sequence"/>
</dbReference>
<name>A0A939KLG8_9CLOT</name>
<accession>A0A939KLG8</accession>
<dbReference type="GO" id="GO:0031177">
    <property type="term" value="F:phosphopantetheine binding"/>
    <property type="evidence" value="ECO:0007669"/>
    <property type="project" value="TreeGrafter"/>
</dbReference>
<dbReference type="Gene3D" id="3.30.559.30">
    <property type="entry name" value="Nonribosomal peptide synthetase, condensation domain"/>
    <property type="match status" value="1"/>
</dbReference>
<dbReference type="GO" id="GO:0043041">
    <property type="term" value="P:amino acid activation for nonribosomal peptide biosynthetic process"/>
    <property type="evidence" value="ECO:0007669"/>
    <property type="project" value="TreeGrafter"/>
</dbReference>
<reference evidence="2" key="1">
    <citation type="submission" date="2021-03" db="EMBL/GenBank/DDBJ databases">
        <title>Proteiniclasticum marinus sp. nov., isolated from tidal flat sediment.</title>
        <authorList>
            <person name="Namirimu T."/>
            <person name="Yang J.-A."/>
            <person name="Yang S.-H."/>
            <person name="Kim Y.-J."/>
            <person name="Kwon K.K."/>
        </authorList>
    </citation>
    <scope>NUCLEOTIDE SEQUENCE</scope>
    <source>
        <strain evidence="2">SCR006</strain>
    </source>
</reference>
<evidence type="ECO:0000259" key="1">
    <source>
        <dbReference type="Pfam" id="PF00668"/>
    </source>
</evidence>
<dbReference type="GO" id="GO:0005737">
    <property type="term" value="C:cytoplasm"/>
    <property type="evidence" value="ECO:0007669"/>
    <property type="project" value="TreeGrafter"/>
</dbReference>
<protein>
    <recommendedName>
        <fullName evidence="1">Condensation domain-containing protein</fullName>
    </recommendedName>
</protein>
<gene>
    <name evidence="2" type="ORF">J3A84_11555</name>
</gene>
<dbReference type="InterPro" id="IPR023213">
    <property type="entry name" value="CAT-like_dom_sf"/>
</dbReference>
<feature type="domain" description="Condensation" evidence="1">
    <location>
        <begin position="5"/>
        <end position="452"/>
    </location>
</feature>
<dbReference type="EMBL" id="JAFNJU010000009">
    <property type="protein sequence ID" value="MBO1265665.1"/>
    <property type="molecule type" value="Genomic_DNA"/>
</dbReference>
<dbReference type="Pfam" id="PF00668">
    <property type="entry name" value="Condensation"/>
    <property type="match status" value="1"/>
</dbReference>
<dbReference type="Gene3D" id="3.30.559.10">
    <property type="entry name" value="Chloramphenicol acetyltransferase-like domain"/>
    <property type="match status" value="1"/>
</dbReference>
<dbReference type="SUPFAM" id="SSF52777">
    <property type="entry name" value="CoA-dependent acyltransferases"/>
    <property type="match status" value="2"/>
</dbReference>
<keyword evidence="3" id="KW-1185">Reference proteome</keyword>
<organism evidence="2 3">
    <name type="scientific">Proteiniclasticum aestuarii</name>
    <dbReference type="NCBI Taxonomy" id="2817862"/>
    <lineage>
        <taxon>Bacteria</taxon>
        <taxon>Bacillati</taxon>
        <taxon>Bacillota</taxon>
        <taxon>Clostridia</taxon>
        <taxon>Eubacteriales</taxon>
        <taxon>Clostridiaceae</taxon>
        <taxon>Proteiniclasticum</taxon>
    </lineage>
</organism>
<dbReference type="GO" id="GO:0003824">
    <property type="term" value="F:catalytic activity"/>
    <property type="evidence" value="ECO:0007669"/>
    <property type="project" value="InterPro"/>
</dbReference>
<evidence type="ECO:0000313" key="3">
    <source>
        <dbReference type="Proteomes" id="UP000664218"/>
    </source>
</evidence>
<dbReference type="PANTHER" id="PTHR45527:SF1">
    <property type="entry name" value="FATTY ACID SYNTHASE"/>
    <property type="match status" value="1"/>
</dbReference>
<dbReference type="RefSeq" id="WP_207600192.1">
    <property type="nucleotide sequence ID" value="NZ_JAFNJU010000009.1"/>
</dbReference>
<dbReference type="AlphaFoldDB" id="A0A939KLG8"/>
<sequence length="457" mass="53901">MEDRTYYPLTPSQMSIFLSRKYSMHKSIVNIPTSLIIREEMDMDLLEEAVRRGIERWDSFGLRILKEKPQPKQYFGERAAESIERLDFTGKTREEMERTFLKLGQKKLEIYNAPMARLYIVKTPEGFGGIFSIINHLIMDSWAISMFYKDCMEIYYALKNGTPFPKDVKPYEEVLKKEIAYRETEQYQKALDYWKKEFSREEPMFTHINGTEVLEKFRKKKGDDTLRYASTFYLRSTSGHELYWISREDIEIMNEFLKEYRFPSLQVLFQMGLRTYLAKVNNHEEDVCYYNIVARRGTLEEKNTGGTRVHFVHFRTIMPPETTFQEGCRMLYDKQNELYRHADFSPMEMFDIEHAMCPPNPGHSYRSVSLTYQPVSMSVGDGPAIETRWYSNGAVAQPFYLTVMDGDGTGGLKCYYEYMSNVIQPERVADVHRYMTKVMVEGAKNPDITLKELYELY</sequence>
<proteinExistence type="predicted"/>
<dbReference type="PANTHER" id="PTHR45527">
    <property type="entry name" value="NONRIBOSOMAL PEPTIDE SYNTHETASE"/>
    <property type="match status" value="1"/>
</dbReference>